<comment type="subcellular location">
    <subcellularLocation>
        <location evidence="1">Cell membrane</location>
        <topology evidence="1">Multi-pass membrane protein</topology>
    </subcellularLocation>
</comment>
<dbReference type="PANTHER" id="PTHR35806:SF1">
    <property type="entry name" value="OXALOACETATE DECARBOXYLASE BETA CHAIN 2"/>
    <property type="match status" value="1"/>
</dbReference>
<feature type="transmembrane region" description="Helical" evidence="8">
    <location>
        <begin position="95"/>
        <end position="117"/>
    </location>
</feature>
<reference evidence="9" key="2">
    <citation type="journal article" date="2021" name="PeerJ">
        <title>Extensive microbial diversity within the chicken gut microbiome revealed by metagenomics and culture.</title>
        <authorList>
            <person name="Gilroy R."/>
            <person name="Ravi A."/>
            <person name="Getino M."/>
            <person name="Pursley I."/>
            <person name="Horton D.L."/>
            <person name="Alikhan N.F."/>
            <person name="Baker D."/>
            <person name="Gharbi K."/>
            <person name="Hall N."/>
            <person name="Watson M."/>
            <person name="Adriaenssens E.M."/>
            <person name="Foster-Nyarko E."/>
            <person name="Jarju S."/>
            <person name="Secka A."/>
            <person name="Antonio M."/>
            <person name="Oren A."/>
            <person name="Chaudhuri R.R."/>
            <person name="La Ragione R."/>
            <person name="Hildebrand F."/>
            <person name="Pallen M.J."/>
        </authorList>
    </citation>
    <scope>NUCLEOTIDE SEQUENCE</scope>
    <source>
        <strain evidence="9">CHK191-8634</strain>
    </source>
</reference>
<feature type="transmembrane region" description="Helical" evidence="8">
    <location>
        <begin position="275"/>
        <end position="293"/>
    </location>
</feature>
<feature type="transmembrane region" description="Helical" evidence="8">
    <location>
        <begin position="24"/>
        <end position="41"/>
    </location>
</feature>
<keyword evidence="7" id="KW-0813">Transport</keyword>
<protein>
    <submittedName>
        <fullName evidence="9">Sodium ion-translocating decarboxylase subunit beta</fullName>
    </submittedName>
</protein>
<dbReference type="EMBL" id="DVMR01000057">
    <property type="protein sequence ID" value="HIU44107.1"/>
    <property type="molecule type" value="Genomic_DNA"/>
</dbReference>
<feature type="transmembrane region" description="Helical" evidence="8">
    <location>
        <begin position="229"/>
        <end position="255"/>
    </location>
</feature>
<comment type="caution">
    <text evidence="9">The sequence shown here is derived from an EMBL/GenBank/DDBJ whole genome shotgun (WGS) entry which is preliminary data.</text>
</comment>
<feature type="transmembrane region" description="Helical" evidence="8">
    <location>
        <begin position="171"/>
        <end position="195"/>
    </location>
</feature>
<evidence type="ECO:0000313" key="10">
    <source>
        <dbReference type="Proteomes" id="UP000824073"/>
    </source>
</evidence>
<dbReference type="GO" id="GO:0005886">
    <property type="term" value="C:plasma membrane"/>
    <property type="evidence" value="ECO:0007669"/>
    <property type="project" value="UniProtKB-SubCell"/>
</dbReference>
<keyword evidence="7" id="KW-0915">Sodium</keyword>
<feature type="transmembrane region" description="Helical" evidence="8">
    <location>
        <begin position="48"/>
        <end position="64"/>
    </location>
</feature>
<keyword evidence="4" id="KW-1278">Translocase</keyword>
<evidence type="ECO:0000256" key="3">
    <source>
        <dbReference type="ARBA" id="ARBA00022692"/>
    </source>
</evidence>
<evidence type="ECO:0000256" key="8">
    <source>
        <dbReference type="SAM" id="Phobius"/>
    </source>
</evidence>
<dbReference type="GO" id="GO:0006814">
    <property type="term" value="P:sodium ion transport"/>
    <property type="evidence" value="ECO:0007669"/>
    <property type="project" value="UniProtKB-UniRule"/>
</dbReference>
<reference evidence="9" key="1">
    <citation type="submission" date="2020-10" db="EMBL/GenBank/DDBJ databases">
        <authorList>
            <person name="Gilroy R."/>
        </authorList>
    </citation>
    <scope>NUCLEOTIDE SEQUENCE</scope>
    <source>
        <strain evidence="9">CHK191-8634</strain>
    </source>
</reference>
<dbReference type="NCBIfam" id="TIGR01109">
    <property type="entry name" value="Na_pump_decarbB"/>
    <property type="match status" value="1"/>
</dbReference>
<sequence length="394" mass="41478">MGALSETLVNLWQSSGFSMLFDDWRNLIMIVLACVLLYLGIVKKFEPLLLVGIAFGMLLTNLPGGELYHPELWDAIMDGTKTYGAVLAEGGLLDILYIGVKTSVYPCLIFLGVGAMTDFGPLLANPKSLLLGAAAQLGIYCAFILAVVLGFNGNEAASIGIIGGADGPTAIFLTTILAPHLLGAVAIAAYSYMALIPLIQPPIMRALTTEKERQIKMDQMRTVTKKERIIFPIVVVIFTVLLLPSVAPLLGMLMLGNLLRECGVTERLSDTAQNALMNIVTIMLSISVGATTVGNRFLTASTLKIVALGLFAFCFSTVGGLLLGKLMCKLSGGKINPLIGSAGVSAVPMAARVSQVEGQRANPTNYLLMHAMGPNVAGVIGSAVAAGFLLAIFG</sequence>
<dbReference type="PANTHER" id="PTHR35806">
    <property type="entry name" value="OXALOACETATE DECARBOXYLASE BETA CHAIN 2"/>
    <property type="match status" value="1"/>
</dbReference>
<evidence type="ECO:0000256" key="1">
    <source>
        <dbReference type="ARBA" id="ARBA00004651"/>
    </source>
</evidence>
<dbReference type="Pfam" id="PF03977">
    <property type="entry name" value="OAD_beta"/>
    <property type="match status" value="1"/>
</dbReference>
<keyword evidence="2 7" id="KW-1003">Cell membrane</keyword>
<keyword evidence="6 7" id="KW-0472">Membrane</keyword>
<keyword evidence="7" id="KW-0739">Sodium transport</keyword>
<feature type="transmembrane region" description="Helical" evidence="8">
    <location>
        <begin position="305"/>
        <end position="323"/>
    </location>
</feature>
<dbReference type="AlphaFoldDB" id="A0A9D1IXM9"/>
<evidence type="ECO:0000256" key="4">
    <source>
        <dbReference type="ARBA" id="ARBA00022967"/>
    </source>
</evidence>
<dbReference type="Proteomes" id="UP000824073">
    <property type="component" value="Unassembled WGS sequence"/>
</dbReference>
<evidence type="ECO:0000256" key="2">
    <source>
        <dbReference type="ARBA" id="ARBA00022475"/>
    </source>
</evidence>
<proteinExistence type="predicted"/>
<feature type="transmembrane region" description="Helical" evidence="8">
    <location>
        <begin position="366"/>
        <end position="393"/>
    </location>
</feature>
<dbReference type="GO" id="GO:0016829">
    <property type="term" value="F:lyase activity"/>
    <property type="evidence" value="ECO:0007669"/>
    <property type="project" value="InterPro"/>
</dbReference>
<keyword evidence="5 8" id="KW-1133">Transmembrane helix</keyword>
<name>A0A9D1IXM9_9CLOT</name>
<evidence type="ECO:0000256" key="5">
    <source>
        <dbReference type="ARBA" id="ARBA00022989"/>
    </source>
</evidence>
<organism evidence="9 10">
    <name type="scientific">Candidatus Ventrousia excrementavium</name>
    <dbReference type="NCBI Taxonomy" id="2840961"/>
    <lineage>
        <taxon>Bacteria</taxon>
        <taxon>Bacillati</taxon>
        <taxon>Bacillota</taxon>
        <taxon>Clostridia</taxon>
        <taxon>Eubacteriales</taxon>
        <taxon>Clostridiaceae</taxon>
        <taxon>Clostridiaceae incertae sedis</taxon>
        <taxon>Candidatus Ventrousia</taxon>
    </lineage>
</organism>
<keyword evidence="7" id="KW-0406">Ion transport</keyword>
<dbReference type="PIRSF" id="PIRSF015658">
    <property type="entry name" value="MmdB_OadB"/>
    <property type="match status" value="1"/>
</dbReference>
<keyword evidence="3 8" id="KW-0812">Transmembrane</keyword>
<evidence type="ECO:0000256" key="7">
    <source>
        <dbReference type="PIRNR" id="PIRNR015658"/>
    </source>
</evidence>
<accession>A0A9D1IXM9</accession>
<gene>
    <name evidence="9" type="ORF">IAB67_07425</name>
</gene>
<dbReference type="InterPro" id="IPR005661">
    <property type="entry name" value="OadB_MmdB"/>
</dbReference>
<feature type="transmembrane region" description="Helical" evidence="8">
    <location>
        <begin position="129"/>
        <end position="151"/>
    </location>
</feature>
<evidence type="ECO:0000313" key="9">
    <source>
        <dbReference type="EMBL" id="HIU44107.1"/>
    </source>
</evidence>
<evidence type="ECO:0000256" key="6">
    <source>
        <dbReference type="ARBA" id="ARBA00023136"/>
    </source>
</evidence>